<evidence type="ECO:0000256" key="1">
    <source>
        <dbReference type="SAM" id="MobiDB-lite"/>
    </source>
</evidence>
<feature type="compositionally biased region" description="Polar residues" evidence="1">
    <location>
        <begin position="82"/>
        <end position="95"/>
    </location>
</feature>
<feature type="compositionally biased region" description="Basic and acidic residues" evidence="1">
    <location>
        <begin position="23"/>
        <end position="40"/>
    </location>
</feature>
<feature type="compositionally biased region" description="Polar residues" evidence="1">
    <location>
        <begin position="43"/>
        <end position="52"/>
    </location>
</feature>
<accession>A0A7T0G1X9</accession>
<protein>
    <submittedName>
        <fullName evidence="2">Uncharacterized protein</fullName>
    </submittedName>
</protein>
<evidence type="ECO:0000313" key="3">
    <source>
        <dbReference type="Proteomes" id="UP000594464"/>
    </source>
</evidence>
<dbReference type="Proteomes" id="UP000594464">
    <property type="component" value="Chromosome"/>
</dbReference>
<dbReference type="AlphaFoldDB" id="A0A7T0G1X9"/>
<reference evidence="3" key="1">
    <citation type="submission" date="2020-02" db="EMBL/GenBank/DDBJ databases">
        <title>Genomic and physiological characterization of two novel Nitrospinaceae genera.</title>
        <authorList>
            <person name="Mueller A.J."/>
            <person name="Jung M.-Y."/>
            <person name="Strachan C.R."/>
            <person name="Herbold C.W."/>
            <person name="Kirkegaard R.H."/>
            <person name="Daims H."/>
        </authorList>
    </citation>
    <scope>NUCLEOTIDE SEQUENCE [LARGE SCALE GENOMIC DNA]</scope>
</reference>
<dbReference type="KEGG" id="nva:G3M78_00165"/>
<name>A0A7T0G1X9_9BACT</name>
<feature type="region of interest" description="Disordered" evidence="1">
    <location>
        <begin position="1"/>
        <end position="95"/>
    </location>
</feature>
<proteinExistence type="predicted"/>
<dbReference type="EMBL" id="CP048620">
    <property type="protein sequence ID" value="QPJ63905.1"/>
    <property type="molecule type" value="Genomic_DNA"/>
</dbReference>
<sequence length="215" mass="24175">MRQWLSPASSKTLTSHLSMGQNRRNENGVDKNGVKTDGKKFNGKNSGRPQQKNKFRPDNKFKNKNNRPHKPQEANGAVADSGQPNPSTMPVGKSSNADVAKIDPFELFCAYHLGIQPNNQYRPANMNEVAQRFGANPAIIKQASKEYGMDAAALLDKDFDMAMAQLDIQVAPEGINRKELAKSIYEEFLNAPIQKRDWKKILEEDQKENMKIFGR</sequence>
<organism evidence="2 3">
    <name type="scientific">Candidatus Nitrohelix vancouverensis</name>
    <dbReference type="NCBI Taxonomy" id="2705534"/>
    <lineage>
        <taxon>Bacteria</taxon>
        <taxon>Pseudomonadati</taxon>
        <taxon>Nitrospinota/Tectimicrobiota group</taxon>
        <taxon>Nitrospinota</taxon>
        <taxon>Nitrospinia</taxon>
        <taxon>Nitrospinales</taxon>
        <taxon>Nitrospinaceae</taxon>
        <taxon>Candidatus Nitrohelix</taxon>
    </lineage>
</organism>
<feature type="compositionally biased region" description="Polar residues" evidence="1">
    <location>
        <begin position="1"/>
        <end position="22"/>
    </location>
</feature>
<gene>
    <name evidence="2" type="ORF">G3M78_00165</name>
</gene>
<evidence type="ECO:0000313" key="2">
    <source>
        <dbReference type="EMBL" id="QPJ63905.1"/>
    </source>
</evidence>